<reference evidence="2 3" key="1">
    <citation type="submission" date="2019-08" db="EMBL/GenBank/DDBJ databases">
        <authorList>
            <person name="Wang G."/>
            <person name="Xu Z."/>
        </authorList>
    </citation>
    <scope>NUCLEOTIDE SEQUENCE [LARGE SCALE GENOMIC DNA]</scope>
    <source>
        <strain evidence="2 3">ZX</strain>
    </source>
</reference>
<dbReference type="RefSeq" id="WP_149523439.1">
    <property type="nucleotide sequence ID" value="NZ_VTOU01000004.1"/>
</dbReference>
<proteinExistence type="predicted"/>
<dbReference type="AlphaFoldDB" id="A0A5D9BZL6"/>
<comment type="caution">
    <text evidence="2">The sequence shown here is derived from an EMBL/GenBank/DDBJ whole genome shotgun (WGS) entry which is preliminary data.</text>
</comment>
<evidence type="ECO:0000313" key="3">
    <source>
        <dbReference type="Proteomes" id="UP000322077"/>
    </source>
</evidence>
<name>A0A5D9BZL6_9SPHN</name>
<accession>A0A5D9BZL6</accession>
<evidence type="ECO:0000256" key="1">
    <source>
        <dbReference type="SAM" id="MobiDB-lite"/>
    </source>
</evidence>
<keyword evidence="3" id="KW-1185">Reference proteome</keyword>
<dbReference type="EMBL" id="VTOU01000004">
    <property type="protein sequence ID" value="TZG24899.1"/>
    <property type="molecule type" value="Genomic_DNA"/>
</dbReference>
<feature type="compositionally biased region" description="Basic and acidic residues" evidence="1">
    <location>
        <begin position="76"/>
        <end position="94"/>
    </location>
</feature>
<feature type="region of interest" description="Disordered" evidence="1">
    <location>
        <begin position="53"/>
        <end position="100"/>
    </location>
</feature>
<sequence>MQDAVLVAHPECDVAGAILRRLAEQPTGQPERASDDLPFAIVPLPLQYKSAIDSHSSEASRGGATRALQNALGTENDPRSDRVRNGSLKPERPAAKRQPPAWMIAPAWSRVIRRLALESLKRSNPYG</sequence>
<evidence type="ECO:0000313" key="2">
    <source>
        <dbReference type="EMBL" id="TZG24899.1"/>
    </source>
</evidence>
<gene>
    <name evidence="2" type="ORF">FYJ91_16600</name>
</gene>
<organism evidence="2 3">
    <name type="scientific">Sphingomonas montanisoli</name>
    <dbReference type="NCBI Taxonomy" id="2606412"/>
    <lineage>
        <taxon>Bacteria</taxon>
        <taxon>Pseudomonadati</taxon>
        <taxon>Pseudomonadota</taxon>
        <taxon>Alphaproteobacteria</taxon>
        <taxon>Sphingomonadales</taxon>
        <taxon>Sphingomonadaceae</taxon>
        <taxon>Sphingomonas</taxon>
    </lineage>
</organism>
<protein>
    <submittedName>
        <fullName evidence="2">Uncharacterized protein</fullName>
    </submittedName>
</protein>
<dbReference type="Proteomes" id="UP000322077">
    <property type="component" value="Unassembled WGS sequence"/>
</dbReference>